<gene>
    <name evidence="2" type="ORF">DES49_3013</name>
</gene>
<dbReference type="Gene3D" id="1.10.12.10">
    <property type="entry name" value="Lyase 2-enoyl-coa Hydratase, Chain A, domain 2"/>
    <property type="match status" value="1"/>
</dbReference>
<protein>
    <submittedName>
        <fullName evidence="2">Enoyl-CoA hydratase/carnithine racemase</fullName>
    </submittedName>
</protein>
<dbReference type="PANTHER" id="PTHR43802:SF1">
    <property type="entry name" value="IP11341P-RELATED"/>
    <property type="match status" value="1"/>
</dbReference>
<evidence type="ECO:0000313" key="3">
    <source>
        <dbReference type="Proteomes" id="UP000295830"/>
    </source>
</evidence>
<keyword evidence="3" id="KW-1185">Reference proteome</keyword>
<comment type="caution">
    <text evidence="2">The sequence shown here is derived from an EMBL/GenBank/DDBJ whole genome shotgun (WGS) entry which is preliminary data.</text>
</comment>
<dbReference type="InterPro" id="IPR014748">
    <property type="entry name" value="Enoyl-CoA_hydra_C"/>
</dbReference>
<dbReference type="RefSeq" id="WP_133737227.1">
    <property type="nucleotide sequence ID" value="NZ_SOAX01000008.1"/>
</dbReference>
<dbReference type="OrthoDB" id="9775794at2"/>
<dbReference type="InterPro" id="IPR001753">
    <property type="entry name" value="Enoyl-CoA_hydra/iso"/>
</dbReference>
<dbReference type="Pfam" id="PF00378">
    <property type="entry name" value="ECH_1"/>
    <property type="match status" value="1"/>
</dbReference>
<name>A0A4R7JGX4_9GAMM</name>
<dbReference type="InterPro" id="IPR029045">
    <property type="entry name" value="ClpP/crotonase-like_dom_sf"/>
</dbReference>
<evidence type="ECO:0000313" key="2">
    <source>
        <dbReference type="EMBL" id="TDT37061.1"/>
    </source>
</evidence>
<dbReference type="CDD" id="cd06558">
    <property type="entry name" value="crotonase-like"/>
    <property type="match status" value="1"/>
</dbReference>
<accession>A0A4R7JGX4</accession>
<evidence type="ECO:0000256" key="1">
    <source>
        <dbReference type="ARBA" id="ARBA00005254"/>
    </source>
</evidence>
<dbReference type="NCBIfam" id="NF005126">
    <property type="entry name" value="PRK06563.1"/>
    <property type="match status" value="1"/>
</dbReference>
<dbReference type="EMBL" id="SOAX01000008">
    <property type="protein sequence ID" value="TDT37061.1"/>
    <property type="molecule type" value="Genomic_DNA"/>
</dbReference>
<dbReference type="Gene3D" id="3.90.226.10">
    <property type="entry name" value="2-enoyl-CoA Hydratase, Chain A, domain 1"/>
    <property type="match status" value="1"/>
</dbReference>
<dbReference type="PANTHER" id="PTHR43802">
    <property type="entry name" value="ENOYL-COA HYDRATASE"/>
    <property type="match status" value="1"/>
</dbReference>
<dbReference type="GO" id="GO:0003824">
    <property type="term" value="F:catalytic activity"/>
    <property type="evidence" value="ECO:0007669"/>
    <property type="project" value="UniProtKB-ARBA"/>
</dbReference>
<dbReference type="AlphaFoldDB" id="A0A4R7JGX4"/>
<organism evidence="2 3">
    <name type="scientific">Halospina denitrificans</name>
    <dbReference type="NCBI Taxonomy" id="332522"/>
    <lineage>
        <taxon>Bacteria</taxon>
        <taxon>Pseudomonadati</taxon>
        <taxon>Pseudomonadota</taxon>
        <taxon>Gammaproteobacteria</taxon>
        <taxon>Halospina</taxon>
    </lineage>
</organism>
<comment type="similarity">
    <text evidence="1">Belongs to the enoyl-CoA hydratase/isomerase family.</text>
</comment>
<dbReference type="SUPFAM" id="SSF52096">
    <property type="entry name" value="ClpP/crotonase"/>
    <property type="match status" value="1"/>
</dbReference>
<dbReference type="Proteomes" id="UP000295830">
    <property type="component" value="Unassembled WGS sequence"/>
</dbReference>
<sequence>MALVNVEARGHVLLIGLNRPEKMNAVNREMYHLIAGAYGRLNRDPELRVGLVYAEGDHFTAGLQLDDWADVFATGEGFPLEEGEVDPFFINGPPMDKPIVYATQGICFTCGVEMMLNADIRVAANNTRYAQLEVKRGIYACGGATMRLQEEIGWANAQRYLLTGDEWTAQQACDWGLVQELVEPGQQFDRALELAEKVVNAAPLGVQGSLKSSRIARLEGHDAAKQRVFRDLAPVMASEDVQEGIQSFLERRDAVFKGR</sequence>
<reference evidence="2 3" key="1">
    <citation type="submission" date="2019-03" db="EMBL/GenBank/DDBJ databases">
        <title>Genomic Encyclopedia of Type Strains, Phase IV (KMG-IV): sequencing the most valuable type-strain genomes for metagenomic binning, comparative biology and taxonomic classification.</title>
        <authorList>
            <person name="Goeker M."/>
        </authorList>
    </citation>
    <scope>NUCLEOTIDE SEQUENCE [LARGE SCALE GENOMIC DNA]</scope>
    <source>
        <strain evidence="2 3">DSM 15505</strain>
    </source>
</reference>
<proteinExistence type="inferred from homology"/>